<evidence type="ECO:0000313" key="2">
    <source>
        <dbReference type="EMBL" id="MFD0764181.1"/>
    </source>
</evidence>
<organism evidence="2 3">
    <name type="scientific">Mucilaginibacter lutimaris</name>
    <dbReference type="NCBI Taxonomy" id="931629"/>
    <lineage>
        <taxon>Bacteria</taxon>
        <taxon>Pseudomonadati</taxon>
        <taxon>Bacteroidota</taxon>
        <taxon>Sphingobacteriia</taxon>
        <taxon>Sphingobacteriales</taxon>
        <taxon>Sphingobacteriaceae</taxon>
        <taxon>Mucilaginibacter</taxon>
    </lineage>
</organism>
<dbReference type="RefSeq" id="WP_377139178.1">
    <property type="nucleotide sequence ID" value="NZ_JBHTIA010000003.1"/>
</dbReference>
<keyword evidence="3" id="KW-1185">Reference proteome</keyword>
<feature type="chain" id="PRO_5045299901" evidence="1">
    <location>
        <begin position="21"/>
        <end position="151"/>
    </location>
</feature>
<protein>
    <submittedName>
        <fullName evidence="2">Uncharacterized protein</fullName>
    </submittedName>
</protein>
<feature type="signal peptide" evidence="1">
    <location>
        <begin position="1"/>
        <end position="20"/>
    </location>
</feature>
<gene>
    <name evidence="2" type="ORF">ACFQZI_04920</name>
</gene>
<proteinExistence type="predicted"/>
<accession>A0ABW2ZDC4</accession>
<dbReference type="Proteomes" id="UP001597073">
    <property type="component" value="Unassembled WGS sequence"/>
</dbReference>
<reference evidence="3" key="1">
    <citation type="journal article" date="2019" name="Int. J. Syst. Evol. Microbiol.">
        <title>The Global Catalogue of Microorganisms (GCM) 10K type strain sequencing project: providing services to taxonomists for standard genome sequencing and annotation.</title>
        <authorList>
            <consortium name="The Broad Institute Genomics Platform"/>
            <consortium name="The Broad Institute Genome Sequencing Center for Infectious Disease"/>
            <person name="Wu L."/>
            <person name="Ma J."/>
        </authorList>
    </citation>
    <scope>NUCLEOTIDE SEQUENCE [LARGE SCALE GENOMIC DNA]</scope>
    <source>
        <strain evidence="3">CCUG 60742</strain>
    </source>
</reference>
<dbReference type="EMBL" id="JBHTIA010000003">
    <property type="protein sequence ID" value="MFD0764181.1"/>
    <property type="molecule type" value="Genomic_DNA"/>
</dbReference>
<evidence type="ECO:0000313" key="3">
    <source>
        <dbReference type="Proteomes" id="UP001597073"/>
    </source>
</evidence>
<evidence type="ECO:0000256" key="1">
    <source>
        <dbReference type="SAM" id="SignalP"/>
    </source>
</evidence>
<sequence length="151" mass="17410">MKKWYALVMLLFPLCMSVNDNCKDYDFNYFKLSVPANWEYKKGNGIDAFTGTVTGAKILLKFNFSEQGFSPNLNISDDENEHDYLIKTEKQGNFIRKLVISKKASQGMTGIYIYQVHRSIEDFRSFSMVGFNLSETQQSVAIKVFKTIKLK</sequence>
<name>A0ABW2ZDC4_9SPHI</name>
<keyword evidence="1" id="KW-0732">Signal</keyword>
<comment type="caution">
    <text evidence="2">The sequence shown here is derived from an EMBL/GenBank/DDBJ whole genome shotgun (WGS) entry which is preliminary data.</text>
</comment>